<organism evidence="7 8">
    <name type="scientific">Corynebacterium uropygiale</name>
    <dbReference type="NCBI Taxonomy" id="1775911"/>
    <lineage>
        <taxon>Bacteria</taxon>
        <taxon>Bacillati</taxon>
        <taxon>Actinomycetota</taxon>
        <taxon>Actinomycetes</taxon>
        <taxon>Mycobacteriales</taxon>
        <taxon>Corynebacteriaceae</taxon>
        <taxon>Corynebacterium</taxon>
    </lineage>
</organism>
<dbReference type="InterPro" id="IPR036259">
    <property type="entry name" value="MFS_trans_sf"/>
</dbReference>
<keyword evidence="8" id="KW-1185">Reference proteome</keyword>
<feature type="transmembrane region" description="Helical" evidence="6">
    <location>
        <begin position="287"/>
        <end position="307"/>
    </location>
</feature>
<feature type="transmembrane region" description="Helical" evidence="6">
    <location>
        <begin position="231"/>
        <end position="256"/>
    </location>
</feature>
<keyword evidence="4 6" id="KW-1133">Transmembrane helix</keyword>
<dbReference type="AlphaFoldDB" id="A0A9X1QRF6"/>
<dbReference type="SUPFAM" id="SSF103473">
    <property type="entry name" value="MFS general substrate transporter"/>
    <property type="match status" value="1"/>
</dbReference>
<proteinExistence type="predicted"/>
<protein>
    <submittedName>
        <fullName evidence="7">MFS transporter</fullName>
    </submittedName>
</protein>
<feature type="transmembrane region" description="Helical" evidence="6">
    <location>
        <begin position="12"/>
        <end position="32"/>
    </location>
</feature>
<evidence type="ECO:0000256" key="3">
    <source>
        <dbReference type="ARBA" id="ARBA00022692"/>
    </source>
</evidence>
<evidence type="ECO:0000256" key="4">
    <source>
        <dbReference type="ARBA" id="ARBA00022989"/>
    </source>
</evidence>
<evidence type="ECO:0000256" key="5">
    <source>
        <dbReference type="ARBA" id="ARBA00023136"/>
    </source>
</evidence>
<keyword evidence="3 6" id="KW-0812">Transmembrane</keyword>
<reference evidence="7" key="1">
    <citation type="submission" date="2022-01" db="EMBL/GenBank/DDBJ databases">
        <title>Corynebacterium sp. nov isolated from isolated from the feces of the greater white-fronted geese (Anser albifrons) at Poyang Lake, PR China.</title>
        <authorList>
            <person name="Liu Q."/>
        </authorList>
    </citation>
    <scope>NUCLEOTIDE SEQUENCE</scope>
    <source>
        <strain evidence="7">JCM 32435</strain>
    </source>
</reference>
<evidence type="ECO:0000256" key="2">
    <source>
        <dbReference type="ARBA" id="ARBA00022475"/>
    </source>
</evidence>
<feature type="transmembrane region" description="Helical" evidence="6">
    <location>
        <begin position="83"/>
        <end position="107"/>
    </location>
</feature>
<evidence type="ECO:0000313" key="8">
    <source>
        <dbReference type="Proteomes" id="UP001139336"/>
    </source>
</evidence>
<accession>A0A9X1QRF6</accession>
<evidence type="ECO:0000256" key="6">
    <source>
        <dbReference type="SAM" id="Phobius"/>
    </source>
</evidence>
<evidence type="ECO:0000256" key="1">
    <source>
        <dbReference type="ARBA" id="ARBA00004651"/>
    </source>
</evidence>
<feature type="transmembrane region" description="Helical" evidence="6">
    <location>
        <begin position="38"/>
        <end position="62"/>
    </location>
</feature>
<dbReference type="GO" id="GO:0005886">
    <property type="term" value="C:plasma membrane"/>
    <property type="evidence" value="ECO:0007669"/>
    <property type="project" value="UniProtKB-SubCell"/>
</dbReference>
<comment type="subcellular location">
    <subcellularLocation>
        <location evidence="1">Cell membrane</location>
        <topology evidence="1">Multi-pass membrane protein</topology>
    </subcellularLocation>
</comment>
<sequence>MITDNFNKKTLLACHGIIQALIWGVFALLLLFELFTFPLLLLFGACSGLASGTFGGLTNAVLRFVISENLYVQAQGKNKTRDSVIWLTGLPLGGLLFGIAPSLPFFFQSILGLGPLYASRSIERPLPSARSGTQYSFAEFWQDLRFSLAWIWRYPIIRAIFTIECFSNLANFFLIAAIDLWLAYLGVAGWIIGLCSAMFTAGMILGGLIQDKLIALFPGRRIIRVDMAWELFWYLFLLAFSQHWPLIAVAAFATVIPSVARNSYVGGFLSLSAPPEKLGKCSAGAQFVTSFLPIMASASAGTILGLIGFRWSMVLCTVVSLIAFILASRTLLSQLPLASEFDTIPVCD</sequence>
<feature type="transmembrane region" description="Helical" evidence="6">
    <location>
        <begin position="181"/>
        <end position="210"/>
    </location>
</feature>
<dbReference type="Gene3D" id="1.20.1250.20">
    <property type="entry name" value="MFS general substrate transporter like domains"/>
    <property type="match status" value="1"/>
</dbReference>
<gene>
    <name evidence="7" type="ORF">L1O03_09390</name>
</gene>
<keyword evidence="5 6" id="KW-0472">Membrane</keyword>
<evidence type="ECO:0000313" key="7">
    <source>
        <dbReference type="EMBL" id="MCF4007381.1"/>
    </source>
</evidence>
<dbReference type="Proteomes" id="UP001139336">
    <property type="component" value="Unassembled WGS sequence"/>
</dbReference>
<dbReference type="EMBL" id="JAKGSI010000004">
    <property type="protein sequence ID" value="MCF4007381.1"/>
    <property type="molecule type" value="Genomic_DNA"/>
</dbReference>
<dbReference type="RefSeq" id="WP_236119513.1">
    <property type="nucleotide sequence ID" value="NZ_JAKGSI010000004.1"/>
</dbReference>
<comment type="caution">
    <text evidence="7">The sequence shown here is derived from an EMBL/GenBank/DDBJ whole genome shotgun (WGS) entry which is preliminary data.</text>
</comment>
<feature type="transmembrane region" description="Helical" evidence="6">
    <location>
        <begin position="314"/>
        <end position="332"/>
    </location>
</feature>
<keyword evidence="2" id="KW-1003">Cell membrane</keyword>
<name>A0A9X1QRF6_9CORY</name>
<dbReference type="PANTHER" id="PTHR23513:SF6">
    <property type="entry name" value="MAJOR FACILITATOR SUPERFAMILY ASSOCIATED DOMAIN-CONTAINING PROTEIN"/>
    <property type="match status" value="1"/>
</dbReference>
<dbReference type="PANTHER" id="PTHR23513">
    <property type="entry name" value="INTEGRAL MEMBRANE EFFLUX PROTEIN-RELATED"/>
    <property type="match status" value="1"/>
</dbReference>